<organism evidence="1 2">
    <name type="scientific">Trichomonas vaginalis (strain ATCC PRA-98 / G3)</name>
    <dbReference type="NCBI Taxonomy" id="412133"/>
    <lineage>
        <taxon>Eukaryota</taxon>
        <taxon>Metamonada</taxon>
        <taxon>Parabasalia</taxon>
        <taxon>Trichomonadida</taxon>
        <taxon>Trichomonadidae</taxon>
        <taxon>Trichomonas</taxon>
    </lineage>
</organism>
<accession>A2E6E6</accession>
<proteinExistence type="predicted"/>
<gene>
    <name evidence="1" type="ORF">TVAG_106540</name>
</gene>
<keyword evidence="2" id="KW-1185">Reference proteome</keyword>
<name>A2E6E6_TRIV3</name>
<dbReference type="Proteomes" id="UP000001542">
    <property type="component" value="Unassembled WGS sequence"/>
</dbReference>
<dbReference type="KEGG" id="tva:4769717"/>
<sequence length="588" mass="69077">MESRCFGRNTRRLHQQVKSQKLMDIAMLPCYKQTLEEGRKILEDCFLNMKKQLMYVYNAMKKPQNGIQIAFTESSDKKEIDFSIKNDRPTDIKIYSLYPSLYGFFAIGNSCNKFLEHLAEALTKEADQKDEAKILIRSTMVTPLFLDFIDNIFSPFISIQNSKNKVKLEEFEGLCIKYKDDIPYITYKILFGQDFQVLNEKRNSIKTYFIEFLKVLLTTYFKAPSELTDFLDKNQTEFFDFLKNSEPNYEPKTLFLNEQEEHAFNNQDQNTIDNIFILADFELNGSKSPQQIKDVTFYRCKFKTADPPGATSKASKARQLFLDSDVLPVVRDGVEVDFQSYYVRNRGLLSKLGDRETYFKEIRDTEGCRLSYITYSKICNIPIKQLIEIRKKIDKSLERKEKNLCNVNINYSNHPTYGYYNDLLLCSIQNTDFNKIIPEAFKFSPKNSDFNAFEYDLKKQATDEKDIIHKYYSYKVLYKALICEQDPKKIYRYLLILKNFQDMEKEEDIRYNSPGILYMALKDVYIKKDQPPQFIANLVHAAEFAKSCNQIKHYNEAMMYTFLFGINFTIPSFPDFIKSITNGSLNEK</sequence>
<reference evidence="1" key="2">
    <citation type="journal article" date="2007" name="Science">
        <title>Draft genome sequence of the sexually transmitted pathogen Trichomonas vaginalis.</title>
        <authorList>
            <person name="Carlton J.M."/>
            <person name="Hirt R.P."/>
            <person name="Silva J.C."/>
            <person name="Delcher A.L."/>
            <person name="Schatz M."/>
            <person name="Zhao Q."/>
            <person name="Wortman J.R."/>
            <person name="Bidwell S.L."/>
            <person name="Alsmark U.C.M."/>
            <person name="Besteiro S."/>
            <person name="Sicheritz-Ponten T."/>
            <person name="Noel C.J."/>
            <person name="Dacks J.B."/>
            <person name="Foster P.G."/>
            <person name="Simillion C."/>
            <person name="Van de Peer Y."/>
            <person name="Miranda-Saavedra D."/>
            <person name="Barton G.J."/>
            <person name="Westrop G.D."/>
            <person name="Mueller S."/>
            <person name="Dessi D."/>
            <person name="Fiori P.L."/>
            <person name="Ren Q."/>
            <person name="Paulsen I."/>
            <person name="Zhang H."/>
            <person name="Bastida-Corcuera F.D."/>
            <person name="Simoes-Barbosa A."/>
            <person name="Brown M.T."/>
            <person name="Hayes R.D."/>
            <person name="Mukherjee M."/>
            <person name="Okumura C.Y."/>
            <person name="Schneider R."/>
            <person name="Smith A.J."/>
            <person name="Vanacova S."/>
            <person name="Villalvazo M."/>
            <person name="Haas B.J."/>
            <person name="Pertea M."/>
            <person name="Feldblyum T.V."/>
            <person name="Utterback T.R."/>
            <person name="Shu C.L."/>
            <person name="Osoegawa K."/>
            <person name="de Jong P.J."/>
            <person name="Hrdy I."/>
            <person name="Horvathova L."/>
            <person name="Zubacova Z."/>
            <person name="Dolezal P."/>
            <person name="Malik S.B."/>
            <person name="Logsdon J.M. Jr."/>
            <person name="Henze K."/>
            <person name="Gupta A."/>
            <person name="Wang C.C."/>
            <person name="Dunne R.L."/>
            <person name="Upcroft J.A."/>
            <person name="Upcroft P."/>
            <person name="White O."/>
            <person name="Salzberg S.L."/>
            <person name="Tang P."/>
            <person name="Chiu C.-H."/>
            <person name="Lee Y.-S."/>
            <person name="Embley T.M."/>
            <person name="Coombs G.H."/>
            <person name="Mottram J.C."/>
            <person name="Tachezy J."/>
            <person name="Fraser-Liggett C.M."/>
            <person name="Johnson P.J."/>
        </authorList>
    </citation>
    <scope>NUCLEOTIDE SEQUENCE [LARGE SCALE GENOMIC DNA]</scope>
    <source>
        <strain evidence="1">G3</strain>
    </source>
</reference>
<evidence type="ECO:0000313" key="2">
    <source>
        <dbReference type="Proteomes" id="UP000001542"/>
    </source>
</evidence>
<dbReference type="VEuPathDB" id="TrichDB:TVAGG3_0039990"/>
<dbReference type="VEuPathDB" id="TrichDB:TVAG_106540"/>
<reference evidence="1" key="1">
    <citation type="submission" date="2006-10" db="EMBL/GenBank/DDBJ databases">
        <authorList>
            <person name="Amadeo P."/>
            <person name="Zhao Q."/>
            <person name="Wortman J."/>
            <person name="Fraser-Liggett C."/>
            <person name="Carlton J."/>
        </authorList>
    </citation>
    <scope>NUCLEOTIDE SEQUENCE</scope>
    <source>
        <strain evidence="1">G3</strain>
    </source>
</reference>
<dbReference type="InParanoid" id="A2E6E6"/>
<dbReference type="RefSeq" id="XP_001323982.1">
    <property type="nucleotide sequence ID" value="XM_001323947.1"/>
</dbReference>
<protein>
    <submittedName>
        <fullName evidence="1">Uncharacterized protein</fullName>
    </submittedName>
</protein>
<dbReference type="EMBL" id="DS113313">
    <property type="protein sequence ID" value="EAY11759.1"/>
    <property type="molecule type" value="Genomic_DNA"/>
</dbReference>
<dbReference type="AlphaFoldDB" id="A2E6E6"/>
<evidence type="ECO:0000313" key="1">
    <source>
        <dbReference type="EMBL" id="EAY11759.1"/>
    </source>
</evidence>